<dbReference type="Gene3D" id="1.10.10.10">
    <property type="entry name" value="Winged helix-like DNA-binding domain superfamily/Winged helix DNA-binding domain"/>
    <property type="match status" value="1"/>
</dbReference>
<dbReference type="NCBIfam" id="TIGR02957">
    <property type="entry name" value="SigX4"/>
    <property type="match status" value="1"/>
</dbReference>
<dbReference type="InterPro" id="IPR014303">
    <property type="entry name" value="RNA_pol_sigma-70_ECF"/>
</dbReference>
<dbReference type="Proteomes" id="UP000317496">
    <property type="component" value="Chromosome"/>
</dbReference>
<dbReference type="OrthoDB" id="9794372at2"/>
<dbReference type="InterPro" id="IPR036388">
    <property type="entry name" value="WH-like_DNA-bd_sf"/>
</dbReference>
<accession>A0A516GYN4</accession>
<protein>
    <submittedName>
        <fullName evidence="4">RNA polymerase sigma-70 factor</fullName>
    </submittedName>
</protein>
<dbReference type="PANTHER" id="PTHR30173:SF36">
    <property type="entry name" value="ECF RNA POLYMERASE SIGMA FACTOR SIGJ"/>
    <property type="match status" value="1"/>
</dbReference>
<dbReference type="GO" id="GO:0016987">
    <property type="term" value="F:sigma factor activity"/>
    <property type="evidence" value="ECO:0007669"/>
    <property type="project" value="InterPro"/>
</dbReference>
<dbReference type="InterPro" id="IPR032710">
    <property type="entry name" value="NTF2-like_dom_sf"/>
</dbReference>
<keyword evidence="5" id="KW-1185">Reference proteome</keyword>
<dbReference type="Pfam" id="PF04542">
    <property type="entry name" value="Sigma70_r2"/>
    <property type="match status" value="1"/>
</dbReference>
<feature type="domain" description="RNA polymerase sigma-70 region 2" evidence="2">
    <location>
        <begin position="18"/>
        <end position="81"/>
    </location>
</feature>
<dbReference type="Gene3D" id="3.10.450.50">
    <property type="match status" value="1"/>
</dbReference>
<dbReference type="InterPro" id="IPR052704">
    <property type="entry name" value="ECF_Sigma-70_Domain"/>
</dbReference>
<dbReference type="NCBIfam" id="TIGR02937">
    <property type="entry name" value="sigma70-ECF"/>
    <property type="match status" value="1"/>
</dbReference>
<proteinExistence type="predicted"/>
<name>A0A516GYN4_9PROT</name>
<dbReference type="InterPro" id="IPR014284">
    <property type="entry name" value="RNA_pol_sigma-70_dom"/>
</dbReference>
<dbReference type="GO" id="GO:0006352">
    <property type="term" value="P:DNA-templated transcription initiation"/>
    <property type="evidence" value="ECO:0007669"/>
    <property type="project" value="InterPro"/>
</dbReference>
<dbReference type="Pfam" id="PF08281">
    <property type="entry name" value="Sigma70_r4_2"/>
    <property type="match status" value="1"/>
</dbReference>
<evidence type="ECO:0000259" key="3">
    <source>
        <dbReference type="Pfam" id="PF08281"/>
    </source>
</evidence>
<dbReference type="SUPFAM" id="SSF88946">
    <property type="entry name" value="Sigma2 domain of RNA polymerase sigma factors"/>
    <property type="match status" value="1"/>
</dbReference>
<organism evidence="4 5">
    <name type="scientific">Ferrovibrio terrae</name>
    <dbReference type="NCBI Taxonomy" id="2594003"/>
    <lineage>
        <taxon>Bacteria</taxon>
        <taxon>Pseudomonadati</taxon>
        <taxon>Pseudomonadota</taxon>
        <taxon>Alphaproteobacteria</taxon>
        <taxon>Rhodospirillales</taxon>
        <taxon>Rhodospirillaceae</taxon>
        <taxon>Ferrovibrio</taxon>
    </lineage>
</organism>
<dbReference type="AlphaFoldDB" id="A0A516GYN4"/>
<dbReference type="InterPro" id="IPR013249">
    <property type="entry name" value="RNA_pol_sigma70_r4_t2"/>
</dbReference>
<dbReference type="InterPro" id="IPR013325">
    <property type="entry name" value="RNA_pol_sigma_r2"/>
</dbReference>
<dbReference type="NCBIfam" id="NF007214">
    <property type="entry name" value="PRK09636.1"/>
    <property type="match status" value="1"/>
</dbReference>
<reference evidence="4 5" key="1">
    <citation type="submission" date="2019-07" db="EMBL/GenBank/DDBJ databases">
        <title>Genome sequencing for Ferrovibrio sp. K5.</title>
        <authorList>
            <person name="Park S.-J."/>
        </authorList>
    </citation>
    <scope>NUCLEOTIDE SEQUENCE [LARGE SCALE GENOMIC DNA]</scope>
    <source>
        <strain evidence="4 5">K5</strain>
    </source>
</reference>
<dbReference type="KEGG" id="fer:FNB15_04700"/>
<dbReference type="EMBL" id="CP041636">
    <property type="protein sequence ID" value="QDO96617.1"/>
    <property type="molecule type" value="Genomic_DNA"/>
</dbReference>
<feature type="domain" description="RNA polymerase sigma factor 70 region 4 type 2" evidence="3">
    <location>
        <begin position="119"/>
        <end position="171"/>
    </location>
</feature>
<evidence type="ECO:0000313" key="4">
    <source>
        <dbReference type="EMBL" id="QDO96617.1"/>
    </source>
</evidence>
<comment type="subunit">
    <text evidence="1">Interacts transiently with the RNA polymerase catalytic core formed by RpoA, RpoB, RpoC and RpoZ (2 alpha, 1 beta, 1 beta' and 1 omega subunit) to form the RNA polymerase holoenzyme that can initiate transcription.</text>
</comment>
<dbReference type="InterPro" id="IPR013324">
    <property type="entry name" value="RNA_pol_sigma_r3/r4-like"/>
</dbReference>
<dbReference type="PANTHER" id="PTHR30173">
    <property type="entry name" value="SIGMA 19 FACTOR"/>
    <property type="match status" value="1"/>
</dbReference>
<dbReference type="SUPFAM" id="SSF54427">
    <property type="entry name" value="NTF2-like"/>
    <property type="match status" value="1"/>
</dbReference>
<evidence type="ECO:0000313" key="5">
    <source>
        <dbReference type="Proteomes" id="UP000317496"/>
    </source>
</evidence>
<sequence>MQDRRTGISDVDAGTEVFEKHRRRLFGLSYRMLGSVGDAEDAVQDTYLRWHKTDRSVIQTPEAWLVTACTRICIDRLRAAKLERENYPGTWLPEPLVELEVSPLPNAEDAHEMADDLSMAMLMVMERLTPAERAAYLLREAFDYDYPQIALALKKSEAACRQLVSRAQKHLKDARPRFEADEAAARTLAKKFAAATKAGDAALFAGLLAEDAMLWSDGGGKAAAAINVIHGADKITRFFVGIAGKVPRDVRRVFAVINGQPGWILFDGETPYLALVLDIVGESLRNVFIVRNPDKLARLRAYAPQAK</sequence>
<evidence type="ECO:0000259" key="2">
    <source>
        <dbReference type="Pfam" id="PF04542"/>
    </source>
</evidence>
<dbReference type="GO" id="GO:0003677">
    <property type="term" value="F:DNA binding"/>
    <property type="evidence" value="ECO:0007669"/>
    <property type="project" value="InterPro"/>
</dbReference>
<evidence type="ECO:0000256" key="1">
    <source>
        <dbReference type="ARBA" id="ARBA00011344"/>
    </source>
</evidence>
<dbReference type="Gene3D" id="1.10.1740.10">
    <property type="match status" value="1"/>
</dbReference>
<dbReference type="InterPro" id="IPR007627">
    <property type="entry name" value="RNA_pol_sigma70_r2"/>
</dbReference>
<dbReference type="SUPFAM" id="SSF88659">
    <property type="entry name" value="Sigma3 and sigma4 domains of RNA polymerase sigma factors"/>
    <property type="match status" value="1"/>
</dbReference>
<gene>
    <name evidence="4" type="ORF">FNB15_04700</name>
</gene>